<feature type="signal peptide" evidence="1">
    <location>
        <begin position="1"/>
        <end position="24"/>
    </location>
</feature>
<feature type="chain" id="PRO_5039049580" evidence="1">
    <location>
        <begin position="25"/>
        <end position="202"/>
    </location>
</feature>
<evidence type="ECO:0000256" key="1">
    <source>
        <dbReference type="SAM" id="SignalP"/>
    </source>
</evidence>
<comment type="caution">
    <text evidence="2">The sequence shown here is derived from an EMBL/GenBank/DDBJ whole genome shotgun (WGS) entry which is preliminary data.</text>
</comment>
<dbReference type="RefSeq" id="WP_160879372.1">
    <property type="nucleotide sequence ID" value="NZ_WUEK01000012.1"/>
</dbReference>
<dbReference type="AlphaFoldDB" id="A0A6L7F2Q9"/>
<keyword evidence="3" id="KW-1185">Reference proteome</keyword>
<protein>
    <submittedName>
        <fullName evidence="2">Uncharacterized protein</fullName>
    </submittedName>
</protein>
<organism evidence="2 3">
    <name type="scientific">Nocardioides flavescens</name>
    <dbReference type="NCBI Taxonomy" id="2691959"/>
    <lineage>
        <taxon>Bacteria</taxon>
        <taxon>Bacillati</taxon>
        <taxon>Actinomycetota</taxon>
        <taxon>Actinomycetes</taxon>
        <taxon>Propionibacteriales</taxon>
        <taxon>Nocardioidaceae</taxon>
        <taxon>Nocardioides</taxon>
    </lineage>
</organism>
<evidence type="ECO:0000313" key="3">
    <source>
        <dbReference type="Proteomes" id="UP000473325"/>
    </source>
</evidence>
<proteinExistence type="predicted"/>
<accession>A0A6L7F2Q9</accession>
<name>A0A6L7F2Q9_9ACTN</name>
<evidence type="ECO:0000313" key="2">
    <source>
        <dbReference type="EMBL" id="MXG91452.1"/>
    </source>
</evidence>
<keyword evidence="1" id="KW-0732">Signal</keyword>
<dbReference type="Proteomes" id="UP000473325">
    <property type="component" value="Unassembled WGS sequence"/>
</dbReference>
<dbReference type="EMBL" id="WUEK01000012">
    <property type="protein sequence ID" value="MXG91452.1"/>
    <property type="molecule type" value="Genomic_DNA"/>
</dbReference>
<sequence length="202" mass="21456">MSLTSFTPRMLRLRAIAAVSVALAGISAATSPVADAVPASRSSKINVTIKVADCEGCLLGPRYVRESGYWAGPDLTVVGGKVTFQVPRKYARGLSIVVNDLDEVQQNAEIYAVIRYAGKRPGSKVSAGDAAGAEAGYPCWGGTSKKKVTLRMQVDRFPYTDEFSGESGMTIRPYFTRTLPSFGTPLDAFSGTVGSQDAFVCP</sequence>
<gene>
    <name evidence="2" type="ORF">GRQ65_18050</name>
</gene>
<reference evidence="2 3" key="1">
    <citation type="submission" date="2019-12" db="EMBL/GenBank/DDBJ databases">
        <authorList>
            <person name="Kun Z."/>
        </authorList>
    </citation>
    <scope>NUCLEOTIDE SEQUENCE [LARGE SCALE GENOMIC DNA]</scope>
    <source>
        <strain evidence="2 3">YIM 123512</strain>
    </source>
</reference>